<name>M1VTT0_CLAP2</name>
<dbReference type="EMBL" id="CAGA01000001">
    <property type="protein sequence ID" value="CCE26557.1"/>
    <property type="molecule type" value="Genomic_DNA"/>
</dbReference>
<dbReference type="InterPro" id="IPR025476">
    <property type="entry name" value="Helitron_helicase-like"/>
</dbReference>
<evidence type="ECO:0000259" key="4">
    <source>
        <dbReference type="Pfam" id="PF14214"/>
    </source>
</evidence>
<dbReference type="InterPro" id="IPR010285">
    <property type="entry name" value="DNA_helicase_pif1-like_DEAD"/>
</dbReference>
<dbReference type="GO" id="GO:0000723">
    <property type="term" value="P:telomere maintenance"/>
    <property type="evidence" value="ECO:0007669"/>
    <property type="project" value="InterPro"/>
</dbReference>
<keyword evidence="1" id="KW-0234">DNA repair</keyword>
<dbReference type="Pfam" id="PF14214">
    <property type="entry name" value="Helitron_like_N"/>
    <property type="match status" value="1"/>
</dbReference>
<dbReference type="PANTHER" id="PTHR10492:SF57">
    <property type="entry name" value="ATP-DEPENDENT DNA HELICASE"/>
    <property type="match status" value="1"/>
</dbReference>
<dbReference type="STRING" id="1111077.M1VTT0"/>
<accession>M1VTT0</accession>
<dbReference type="GO" id="GO:0006310">
    <property type="term" value="P:DNA recombination"/>
    <property type="evidence" value="ECO:0007669"/>
    <property type="project" value="UniProtKB-KW"/>
</dbReference>
<dbReference type="AlphaFoldDB" id="M1VTT0"/>
<dbReference type="VEuPathDB" id="FungiDB:CPUR_00025"/>
<keyword evidence="6" id="KW-1185">Reference proteome</keyword>
<organism evidence="5 6">
    <name type="scientific">Claviceps purpurea (strain 20.1)</name>
    <name type="common">Ergot fungus</name>
    <name type="synonym">Sphacelia segetum</name>
    <dbReference type="NCBI Taxonomy" id="1111077"/>
    <lineage>
        <taxon>Eukaryota</taxon>
        <taxon>Fungi</taxon>
        <taxon>Dikarya</taxon>
        <taxon>Ascomycota</taxon>
        <taxon>Pezizomycotina</taxon>
        <taxon>Sordariomycetes</taxon>
        <taxon>Hypocreomycetidae</taxon>
        <taxon>Hypocreales</taxon>
        <taxon>Clavicipitaceae</taxon>
        <taxon>Claviceps</taxon>
    </lineage>
</organism>
<comment type="caution">
    <text evidence="5">The sequence shown here is derived from an EMBL/GenBank/DDBJ whole genome shotgun (WGS) entry which is preliminary data.</text>
</comment>
<keyword evidence="1" id="KW-0233">DNA recombination</keyword>
<dbReference type="EC" id="5.6.2.3" evidence="1"/>
<comment type="similarity">
    <text evidence="1">Belongs to the helicase family.</text>
</comment>
<evidence type="ECO:0000313" key="5">
    <source>
        <dbReference type="EMBL" id="CCE26557.1"/>
    </source>
</evidence>
<sequence length="560" mass="63586">MLHDVRQDMIFGPYNAHVYTIEYQKRGLSHMHLLLWIDVDASFWTPENIDEVICAQLPDPETDPEMWSLVVTHMIHGPCGADNPASPCMKDSVCSKGFTKPFAEATTITEDHGVTLARPDNGRVCDKKVGSRTVQVDNRSVVAFNKKLMNKYRAHINIEFCVSYRSIKYLHKYVCKRNDRTTIEMQDRRDEVKQYIKARYVSPPEAVWRLMEFPIHGQAPPVTRLPIHIEGHHAVYFPPGLSADALRERRDSARSKLMGFFRWNTEHPETNYFPVAGERFYLRLLLTVVRGPKSFEELYHFEGRRYPTYREACIARGLADDDKEWVSCFDDAVRICLGRGLRTLLLSGLYLRLIADPSAIWNKYKDQFCDDLKRRLDRRQSIPSNLREPNGDGLRELHIDYGLYLLAESLADQHLTLSDFNLPSCVGNWGSTHLELSLSGAGNTDEDLDAVALELREKLNADQEAAFLATTNAVNDDPSTAHFYLQGPGGTGKTFLYRILYYHYRTQGKTVISVASTGIAALLLPGGRAYTPSSKYRSRSTRSRDAPSRSRAPSAASSPE</sequence>
<reference evidence="5 6" key="1">
    <citation type="journal article" date="2013" name="PLoS Genet.">
        <title>Plant-symbiotic fungi as chemical engineers: Multi-genome analysis of the Clavicipitaceae reveals dynamics of alkaloid loci.</title>
        <authorList>
            <person name="Schardl C.L."/>
            <person name="Young C.A."/>
            <person name="Hesse U."/>
            <person name="Amyotte S.G."/>
            <person name="Andreeva K."/>
            <person name="Calie P.J."/>
            <person name="Fleetwood D.J."/>
            <person name="Haws D.C."/>
            <person name="Moore N."/>
            <person name="Oeser B."/>
            <person name="Panaccione D.G."/>
            <person name="Schweri K.K."/>
            <person name="Voisey C.R."/>
            <person name="Farman M.L."/>
            <person name="Jaromczyk J.W."/>
            <person name="Roe B.A."/>
            <person name="O'Sullivan D.M."/>
            <person name="Scott B."/>
            <person name="Tudzynski P."/>
            <person name="An Z."/>
            <person name="Arnaoudova E.G."/>
            <person name="Bullock C.T."/>
            <person name="Charlton N.D."/>
            <person name="Chen L."/>
            <person name="Cox M."/>
            <person name="Dinkins R.D."/>
            <person name="Florea S."/>
            <person name="Glenn A.E."/>
            <person name="Gordon A."/>
            <person name="Gueldener U."/>
            <person name="Harris D.R."/>
            <person name="Hollin W."/>
            <person name="Jaromczyk J."/>
            <person name="Johnson R.D."/>
            <person name="Khan A.K."/>
            <person name="Leistner E."/>
            <person name="Leuchtmann A."/>
            <person name="Li C."/>
            <person name="Liu J."/>
            <person name="Liu J."/>
            <person name="Liu M."/>
            <person name="Mace W."/>
            <person name="Machado C."/>
            <person name="Nagabhyru P."/>
            <person name="Pan J."/>
            <person name="Schmid J."/>
            <person name="Sugawara K."/>
            <person name="Steiner U."/>
            <person name="Takach J.E."/>
            <person name="Tanaka E."/>
            <person name="Webb J.S."/>
            <person name="Wilson E.V."/>
            <person name="Wiseman J.L."/>
            <person name="Yoshida R."/>
            <person name="Zeng Z."/>
        </authorList>
    </citation>
    <scope>NUCLEOTIDE SEQUENCE [LARGE SCALE GENOMIC DNA]</scope>
    <source>
        <strain evidence="5 6">20.1</strain>
    </source>
</reference>
<dbReference type="Pfam" id="PF05970">
    <property type="entry name" value="PIF1"/>
    <property type="match status" value="1"/>
</dbReference>
<keyword evidence="1" id="KW-0378">Hydrolase</keyword>
<dbReference type="GO" id="GO:0005524">
    <property type="term" value="F:ATP binding"/>
    <property type="evidence" value="ECO:0007669"/>
    <property type="project" value="UniProtKB-KW"/>
</dbReference>
<dbReference type="HOGENOM" id="CLU_535969_0_0_1"/>
<feature type="domain" description="DNA helicase Pif1-like DEAD-box helicase" evidence="3">
    <location>
        <begin position="458"/>
        <end position="529"/>
    </location>
</feature>
<evidence type="ECO:0000256" key="1">
    <source>
        <dbReference type="RuleBase" id="RU363044"/>
    </source>
</evidence>
<evidence type="ECO:0000256" key="2">
    <source>
        <dbReference type="SAM" id="MobiDB-lite"/>
    </source>
</evidence>
<dbReference type="SUPFAM" id="SSF52540">
    <property type="entry name" value="P-loop containing nucleoside triphosphate hydrolases"/>
    <property type="match status" value="1"/>
</dbReference>
<dbReference type="Gene3D" id="3.40.50.300">
    <property type="entry name" value="P-loop containing nucleotide triphosphate hydrolases"/>
    <property type="match status" value="1"/>
</dbReference>
<dbReference type="GO" id="GO:0006281">
    <property type="term" value="P:DNA repair"/>
    <property type="evidence" value="ECO:0007669"/>
    <property type="project" value="UniProtKB-KW"/>
</dbReference>
<comment type="cofactor">
    <cofactor evidence="1">
        <name>Mg(2+)</name>
        <dbReference type="ChEBI" id="CHEBI:18420"/>
    </cofactor>
</comment>
<dbReference type="GO" id="GO:0043139">
    <property type="term" value="F:5'-3' DNA helicase activity"/>
    <property type="evidence" value="ECO:0007669"/>
    <property type="project" value="UniProtKB-EC"/>
</dbReference>
<dbReference type="OrthoDB" id="4360910at2759"/>
<keyword evidence="1" id="KW-0547">Nucleotide-binding</keyword>
<dbReference type="Proteomes" id="UP000016801">
    <property type="component" value="Unassembled WGS sequence"/>
</dbReference>
<protein>
    <recommendedName>
        <fullName evidence="1">ATP-dependent DNA helicase</fullName>
        <ecNumber evidence="1">5.6.2.3</ecNumber>
    </recommendedName>
</protein>
<dbReference type="PANTHER" id="PTHR10492">
    <property type="match status" value="1"/>
</dbReference>
<dbReference type="InterPro" id="IPR027417">
    <property type="entry name" value="P-loop_NTPase"/>
</dbReference>
<comment type="catalytic activity">
    <reaction evidence="1">
        <text>ATP + H2O = ADP + phosphate + H(+)</text>
        <dbReference type="Rhea" id="RHEA:13065"/>
        <dbReference type="ChEBI" id="CHEBI:15377"/>
        <dbReference type="ChEBI" id="CHEBI:15378"/>
        <dbReference type="ChEBI" id="CHEBI:30616"/>
        <dbReference type="ChEBI" id="CHEBI:43474"/>
        <dbReference type="ChEBI" id="CHEBI:456216"/>
        <dbReference type="EC" id="5.6.2.3"/>
    </reaction>
</comment>
<dbReference type="GO" id="GO:0016887">
    <property type="term" value="F:ATP hydrolysis activity"/>
    <property type="evidence" value="ECO:0007669"/>
    <property type="project" value="RHEA"/>
</dbReference>
<gene>
    <name evidence="5" type="ORF">CPUR_00025</name>
</gene>
<feature type="region of interest" description="Disordered" evidence="2">
    <location>
        <begin position="531"/>
        <end position="560"/>
    </location>
</feature>
<proteinExistence type="inferred from homology"/>
<keyword evidence="1" id="KW-0067">ATP-binding</keyword>
<keyword evidence="1" id="KW-0227">DNA damage</keyword>
<feature type="domain" description="Helitron helicase-like" evidence="4">
    <location>
        <begin position="1"/>
        <end position="35"/>
    </location>
</feature>
<evidence type="ECO:0000259" key="3">
    <source>
        <dbReference type="Pfam" id="PF05970"/>
    </source>
</evidence>
<evidence type="ECO:0000313" key="6">
    <source>
        <dbReference type="Proteomes" id="UP000016801"/>
    </source>
</evidence>
<feature type="compositionally biased region" description="Low complexity" evidence="2">
    <location>
        <begin position="549"/>
        <end position="560"/>
    </location>
</feature>
<keyword evidence="1" id="KW-0347">Helicase</keyword>
<dbReference type="eggNOG" id="KOG0987">
    <property type="taxonomic scope" value="Eukaryota"/>
</dbReference>